<reference evidence="2 3" key="1">
    <citation type="journal article" date="2023" name="Plants (Basel)">
        <title>Bridging the Gap: Combining Genomics and Transcriptomics Approaches to Understand Stylosanthes scabra, an Orphan Legume from the Brazilian Caatinga.</title>
        <authorList>
            <person name="Ferreira-Neto J.R.C."/>
            <person name="da Silva M.D."/>
            <person name="Binneck E."/>
            <person name="de Melo N.F."/>
            <person name="da Silva R.H."/>
            <person name="de Melo A.L.T.M."/>
            <person name="Pandolfi V."/>
            <person name="Bustamante F.O."/>
            <person name="Brasileiro-Vidal A.C."/>
            <person name="Benko-Iseppon A.M."/>
        </authorList>
    </citation>
    <scope>NUCLEOTIDE SEQUENCE [LARGE SCALE GENOMIC DNA]</scope>
    <source>
        <tissue evidence="2">Leaves</tissue>
    </source>
</reference>
<sequence>MFLNDADALEMVRIGVERGYVELFAVHDDVPKYGFPEIGYVDVPGDPPGENVGPGREVEQNDEGGAEADVANGQNEEGVVEADVPNDENGGGDVEEAAPVVEIGEEAVEEGDEEGVEEAISEEAGAGAGSVVEAESNEEASHNDHAKEVVGEEEVDSVEDIHFTDSEEDLDLGDNFFGVQIEAGDTGVDKGKTVLNEDFEEKGEDSDELEGGYEANLAEYRWEVGTVYASREEFKEAMTANAVYTKRGIKFYKVDRTRAKWLGKEFKKKVQHNPKVKAKELVAKVDRKWNLTVSSSMAAKTRQNALNEIQGTYKRLADYAAELIRLNPGSSIHLKVSRSPDFEQEVQNSSMTGQFDWKIDELNPRPVRSAIRIVFAIEPVRTGQTRQNWSNPVKTDLTGLLGPQLGNHTALLSPQVHHRLALDKLEYFKKLGEKGLEPTSQDLQ</sequence>
<feature type="compositionally biased region" description="Acidic residues" evidence="1">
    <location>
        <begin position="103"/>
        <end position="121"/>
    </location>
</feature>
<evidence type="ECO:0000313" key="3">
    <source>
        <dbReference type="Proteomes" id="UP001341840"/>
    </source>
</evidence>
<organism evidence="2 3">
    <name type="scientific">Stylosanthes scabra</name>
    <dbReference type="NCBI Taxonomy" id="79078"/>
    <lineage>
        <taxon>Eukaryota</taxon>
        <taxon>Viridiplantae</taxon>
        <taxon>Streptophyta</taxon>
        <taxon>Embryophyta</taxon>
        <taxon>Tracheophyta</taxon>
        <taxon>Spermatophyta</taxon>
        <taxon>Magnoliopsida</taxon>
        <taxon>eudicotyledons</taxon>
        <taxon>Gunneridae</taxon>
        <taxon>Pentapetalae</taxon>
        <taxon>rosids</taxon>
        <taxon>fabids</taxon>
        <taxon>Fabales</taxon>
        <taxon>Fabaceae</taxon>
        <taxon>Papilionoideae</taxon>
        <taxon>50 kb inversion clade</taxon>
        <taxon>dalbergioids sensu lato</taxon>
        <taxon>Dalbergieae</taxon>
        <taxon>Pterocarpus clade</taxon>
        <taxon>Stylosanthes</taxon>
    </lineage>
</organism>
<evidence type="ECO:0000313" key="2">
    <source>
        <dbReference type="EMBL" id="MED6222211.1"/>
    </source>
</evidence>
<name>A0ABU6ZJT6_9FABA</name>
<comment type="caution">
    <text evidence="2">The sequence shown here is derived from an EMBL/GenBank/DDBJ whole genome shotgun (WGS) entry which is preliminary data.</text>
</comment>
<evidence type="ECO:0000256" key="1">
    <source>
        <dbReference type="SAM" id="MobiDB-lite"/>
    </source>
</evidence>
<keyword evidence="3" id="KW-1185">Reference proteome</keyword>
<dbReference type="PANTHER" id="PTHR31973:SF187">
    <property type="entry name" value="MUTATOR TRANSPOSASE MUDRA PROTEIN"/>
    <property type="match status" value="1"/>
</dbReference>
<gene>
    <name evidence="2" type="ORF">PIB30_062172</name>
</gene>
<feature type="compositionally biased region" description="Low complexity" evidence="1">
    <location>
        <begin position="122"/>
        <end position="134"/>
    </location>
</feature>
<protein>
    <submittedName>
        <fullName evidence="2">Uncharacterized protein</fullName>
    </submittedName>
</protein>
<proteinExistence type="predicted"/>
<feature type="compositionally biased region" description="Basic and acidic residues" evidence="1">
    <location>
        <begin position="139"/>
        <end position="150"/>
    </location>
</feature>
<feature type="region of interest" description="Disordered" evidence="1">
    <location>
        <begin position="44"/>
        <end position="157"/>
    </location>
</feature>
<dbReference type="EMBL" id="JASCZI010272434">
    <property type="protein sequence ID" value="MED6222211.1"/>
    <property type="molecule type" value="Genomic_DNA"/>
</dbReference>
<accession>A0ABU6ZJT6</accession>
<dbReference type="PANTHER" id="PTHR31973">
    <property type="entry name" value="POLYPROTEIN, PUTATIVE-RELATED"/>
    <property type="match status" value="1"/>
</dbReference>
<dbReference type="Proteomes" id="UP001341840">
    <property type="component" value="Unassembled WGS sequence"/>
</dbReference>